<evidence type="ECO:0000313" key="1">
    <source>
        <dbReference type="EMBL" id="MPC18038.1"/>
    </source>
</evidence>
<dbReference type="Proteomes" id="UP000324222">
    <property type="component" value="Unassembled WGS sequence"/>
</dbReference>
<sequence>MNVLRQQTPQPRQCDFQLHHAPVSPRLHHRGLPHHRPDRHGKRPVVLLFCTHCVTEYKSGVR</sequence>
<keyword evidence="2" id="KW-1185">Reference proteome</keyword>
<gene>
    <name evidence="1" type="ORF">E2C01_010911</name>
</gene>
<comment type="caution">
    <text evidence="1">The sequence shown here is derived from an EMBL/GenBank/DDBJ whole genome shotgun (WGS) entry which is preliminary data.</text>
</comment>
<name>A0A5B7D9M1_PORTR</name>
<evidence type="ECO:0000313" key="2">
    <source>
        <dbReference type="Proteomes" id="UP000324222"/>
    </source>
</evidence>
<dbReference type="AlphaFoldDB" id="A0A5B7D9M1"/>
<protein>
    <submittedName>
        <fullName evidence="1">Uncharacterized protein</fullName>
    </submittedName>
</protein>
<reference evidence="1 2" key="1">
    <citation type="submission" date="2019-05" db="EMBL/GenBank/DDBJ databases">
        <title>Another draft genome of Portunus trituberculatus and its Hox gene families provides insights of decapod evolution.</title>
        <authorList>
            <person name="Jeong J.-H."/>
            <person name="Song I."/>
            <person name="Kim S."/>
            <person name="Choi T."/>
            <person name="Kim D."/>
            <person name="Ryu S."/>
            <person name="Kim W."/>
        </authorList>
    </citation>
    <scope>NUCLEOTIDE SEQUENCE [LARGE SCALE GENOMIC DNA]</scope>
    <source>
        <tissue evidence="1">Muscle</tissue>
    </source>
</reference>
<accession>A0A5B7D9M1</accession>
<dbReference type="EMBL" id="VSRR010000642">
    <property type="protein sequence ID" value="MPC18038.1"/>
    <property type="molecule type" value="Genomic_DNA"/>
</dbReference>
<organism evidence="1 2">
    <name type="scientific">Portunus trituberculatus</name>
    <name type="common">Swimming crab</name>
    <name type="synonym">Neptunus trituberculatus</name>
    <dbReference type="NCBI Taxonomy" id="210409"/>
    <lineage>
        <taxon>Eukaryota</taxon>
        <taxon>Metazoa</taxon>
        <taxon>Ecdysozoa</taxon>
        <taxon>Arthropoda</taxon>
        <taxon>Crustacea</taxon>
        <taxon>Multicrustacea</taxon>
        <taxon>Malacostraca</taxon>
        <taxon>Eumalacostraca</taxon>
        <taxon>Eucarida</taxon>
        <taxon>Decapoda</taxon>
        <taxon>Pleocyemata</taxon>
        <taxon>Brachyura</taxon>
        <taxon>Eubrachyura</taxon>
        <taxon>Portunoidea</taxon>
        <taxon>Portunidae</taxon>
        <taxon>Portuninae</taxon>
        <taxon>Portunus</taxon>
    </lineage>
</organism>
<proteinExistence type="predicted"/>